<proteinExistence type="predicted"/>
<accession>A0A2P5HYN9</accession>
<sequence length="203" mass="21556">MIGAGTTSSSAFAVLGGRQDCTQPLGVLAPRPMCFLGGIKRTISRVFPRPEPIIAATQRLCDGRRLKALVISQFSSPLTPPRRQSARGPTRRVTATANESLRVVGPTDVPASRHTASRSHEAVTASCMLPDSPRTAESLSRGSDAIANKDNLPLDVRRKPTPPQQRRYRCPTRERATGQPPPTCSSSGSSPSVLVIGPTAPLA</sequence>
<organism evidence="2 3">
    <name type="scientific">Diaporthe helianthi</name>
    <dbReference type="NCBI Taxonomy" id="158607"/>
    <lineage>
        <taxon>Eukaryota</taxon>
        <taxon>Fungi</taxon>
        <taxon>Dikarya</taxon>
        <taxon>Ascomycota</taxon>
        <taxon>Pezizomycotina</taxon>
        <taxon>Sordariomycetes</taxon>
        <taxon>Sordariomycetidae</taxon>
        <taxon>Diaporthales</taxon>
        <taxon>Diaporthaceae</taxon>
        <taxon>Diaporthe</taxon>
    </lineage>
</organism>
<dbReference type="Proteomes" id="UP000094444">
    <property type="component" value="Unassembled WGS sequence"/>
</dbReference>
<evidence type="ECO:0000256" key="1">
    <source>
        <dbReference type="SAM" id="MobiDB-lite"/>
    </source>
</evidence>
<evidence type="ECO:0000313" key="2">
    <source>
        <dbReference type="EMBL" id="POS75349.1"/>
    </source>
</evidence>
<dbReference type="InParanoid" id="A0A2P5HYN9"/>
<gene>
    <name evidence="2" type="ORF">DHEL01_v206261</name>
</gene>
<evidence type="ECO:0000313" key="3">
    <source>
        <dbReference type="Proteomes" id="UP000094444"/>
    </source>
</evidence>
<reference evidence="2" key="1">
    <citation type="submission" date="2017-09" db="EMBL/GenBank/DDBJ databases">
        <title>Polyketide synthases of a Diaporthe helianthi virulent isolate.</title>
        <authorList>
            <person name="Baroncelli R."/>
        </authorList>
    </citation>
    <scope>NUCLEOTIDE SEQUENCE [LARGE SCALE GENOMIC DNA]</scope>
    <source>
        <strain evidence="2">7/96</strain>
    </source>
</reference>
<comment type="caution">
    <text evidence="2">The sequence shown here is derived from an EMBL/GenBank/DDBJ whole genome shotgun (WGS) entry which is preliminary data.</text>
</comment>
<keyword evidence="3" id="KW-1185">Reference proteome</keyword>
<protein>
    <submittedName>
        <fullName evidence="2">Uncharacterized protein</fullName>
    </submittedName>
</protein>
<dbReference type="EMBL" id="MAVT02000500">
    <property type="protein sequence ID" value="POS75349.1"/>
    <property type="molecule type" value="Genomic_DNA"/>
</dbReference>
<name>A0A2P5HYN9_DIAHE</name>
<feature type="region of interest" description="Disordered" evidence="1">
    <location>
        <begin position="106"/>
        <end position="203"/>
    </location>
</feature>
<dbReference type="AlphaFoldDB" id="A0A2P5HYN9"/>